<comment type="caution">
    <text evidence="1">The sequence shown here is derived from an EMBL/GenBank/DDBJ whole genome shotgun (WGS) entry which is preliminary data.</text>
</comment>
<evidence type="ECO:0000313" key="1">
    <source>
        <dbReference type="EMBL" id="PHJ19106.1"/>
    </source>
</evidence>
<keyword evidence="2" id="KW-1185">Reference proteome</keyword>
<dbReference type="Proteomes" id="UP000221165">
    <property type="component" value="Unassembled WGS sequence"/>
</dbReference>
<name>A0A2C6KS96_9APIC</name>
<dbReference type="RefSeq" id="XP_067920808.1">
    <property type="nucleotide sequence ID" value="XM_068067221.1"/>
</dbReference>
<dbReference type="VEuPathDB" id="ToxoDB:CSUI_007071"/>
<sequence length="98" mass="10466">MESSDASRAVFQRSEQEKAKLLNAAIGTAAWGRLRTPFPWGSDSHCDPPAQPRMKDTLLRVTRYTCSSSAKTSHGGGLALFPAGLLLCLVPAPIDNAP</sequence>
<evidence type="ECO:0000313" key="2">
    <source>
        <dbReference type="Proteomes" id="UP000221165"/>
    </source>
</evidence>
<organism evidence="1 2">
    <name type="scientific">Cystoisospora suis</name>
    <dbReference type="NCBI Taxonomy" id="483139"/>
    <lineage>
        <taxon>Eukaryota</taxon>
        <taxon>Sar</taxon>
        <taxon>Alveolata</taxon>
        <taxon>Apicomplexa</taxon>
        <taxon>Conoidasida</taxon>
        <taxon>Coccidia</taxon>
        <taxon>Eucoccidiorida</taxon>
        <taxon>Eimeriorina</taxon>
        <taxon>Sarcocystidae</taxon>
        <taxon>Cystoisospora</taxon>
    </lineage>
</organism>
<dbReference type="GeneID" id="94430432"/>
<dbReference type="AlphaFoldDB" id="A0A2C6KS96"/>
<reference evidence="1 2" key="1">
    <citation type="journal article" date="2017" name="Int. J. Parasitol.">
        <title>The genome of the protozoan parasite Cystoisospora suis and a reverse vaccinology approach to identify vaccine candidates.</title>
        <authorList>
            <person name="Palmieri N."/>
            <person name="Shrestha A."/>
            <person name="Ruttkowski B."/>
            <person name="Beck T."/>
            <person name="Vogl C."/>
            <person name="Tomley F."/>
            <person name="Blake D.P."/>
            <person name="Joachim A."/>
        </authorList>
    </citation>
    <scope>NUCLEOTIDE SEQUENCE [LARGE SCALE GENOMIC DNA]</scope>
    <source>
        <strain evidence="1 2">Wien I</strain>
    </source>
</reference>
<dbReference type="EMBL" id="MIGC01003645">
    <property type="protein sequence ID" value="PHJ19106.1"/>
    <property type="molecule type" value="Genomic_DNA"/>
</dbReference>
<protein>
    <submittedName>
        <fullName evidence="1">Uncharacterized protein</fullName>
    </submittedName>
</protein>
<proteinExistence type="predicted"/>
<accession>A0A2C6KS96</accession>
<gene>
    <name evidence="1" type="ORF">CSUI_007071</name>
</gene>